<name>A0ABS2C8Q5_9PSED</name>
<evidence type="ECO:0000313" key="2">
    <source>
        <dbReference type="Proteomes" id="UP000745663"/>
    </source>
</evidence>
<accession>A0ABS2C8Q5</accession>
<comment type="caution">
    <text evidence="1">The sequence shown here is derived from an EMBL/GenBank/DDBJ whole genome shotgun (WGS) entry which is preliminary data.</text>
</comment>
<dbReference type="EMBL" id="JACOPV010000038">
    <property type="protein sequence ID" value="MBM5461586.1"/>
    <property type="molecule type" value="Genomic_DNA"/>
</dbReference>
<proteinExistence type="predicted"/>
<keyword evidence="2" id="KW-1185">Reference proteome</keyword>
<protein>
    <submittedName>
        <fullName evidence="1">Uncharacterized protein</fullName>
    </submittedName>
</protein>
<organism evidence="1 2">
    <name type="scientific">Pseudomonas arcuscaelestis</name>
    <dbReference type="NCBI Taxonomy" id="2710591"/>
    <lineage>
        <taxon>Bacteria</taxon>
        <taxon>Pseudomonadati</taxon>
        <taxon>Pseudomonadota</taxon>
        <taxon>Gammaproteobacteria</taxon>
        <taxon>Pseudomonadales</taxon>
        <taxon>Pseudomonadaceae</taxon>
        <taxon>Pseudomonas</taxon>
    </lineage>
</organism>
<dbReference type="Proteomes" id="UP000745663">
    <property type="component" value="Unassembled WGS sequence"/>
</dbReference>
<gene>
    <name evidence="1" type="ORF">H8F21_28965</name>
</gene>
<reference evidence="1 2" key="1">
    <citation type="submission" date="2020-08" db="EMBL/GenBank/DDBJ databases">
        <title>Description of novel Pseudomonas species.</title>
        <authorList>
            <person name="Duman M."/>
            <person name="Mulet M."/>
            <person name="Altun S."/>
            <person name="Saticioglu I.B."/>
            <person name="Lalucat J."/>
            <person name="Garcia-Valdes E."/>
        </authorList>
    </citation>
    <scope>NUCLEOTIDE SEQUENCE [LARGE SCALE GENOMIC DNA]</scope>
    <source>
        <strain evidence="1 2">P66</strain>
    </source>
</reference>
<dbReference type="RefSeq" id="WP_203585814.1">
    <property type="nucleotide sequence ID" value="NZ_JACOPV010000038.1"/>
</dbReference>
<sequence length="73" mass="8324">MAMNLRDLLIDVCHPFLLMWADNSVKPKKLPGKADHHCQELPGGQRHLGAMPIIWLPSCTNNVMQLPRRLAKR</sequence>
<evidence type="ECO:0000313" key="1">
    <source>
        <dbReference type="EMBL" id="MBM5461586.1"/>
    </source>
</evidence>